<dbReference type="SUPFAM" id="SSF54980">
    <property type="entry name" value="EF-G C-terminal domain-like"/>
    <property type="match status" value="2"/>
</dbReference>
<evidence type="ECO:0000256" key="3">
    <source>
        <dbReference type="ARBA" id="ARBA00048548"/>
    </source>
</evidence>
<dbReference type="SUPFAM" id="SSF50447">
    <property type="entry name" value="Translation proteins"/>
    <property type="match status" value="1"/>
</dbReference>
<dbReference type="InterPro" id="IPR027417">
    <property type="entry name" value="P-loop_NTPase"/>
</dbReference>
<dbReference type="GO" id="GO:0000049">
    <property type="term" value="F:tRNA binding"/>
    <property type="evidence" value="ECO:0007669"/>
    <property type="project" value="UniProtKB-KW"/>
</dbReference>
<dbReference type="PROSITE" id="PS00301">
    <property type="entry name" value="G_TR_1"/>
    <property type="match status" value="1"/>
</dbReference>
<dbReference type="GO" id="GO:0097216">
    <property type="term" value="F:guanosine tetraphosphate binding"/>
    <property type="evidence" value="ECO:0007669"/>
    <property type="project" value="UniProtKB-ARBA"/>
</dbReference>
<evidence type="ECO:0000256" key="2">
    <source>
        <dbReference type="ARBA" id="ARBA00023134"/>
    </source>
</evidence>
<dbReference type="GO" id="GO:0019843">
    <property type="term" value="F:rRNA binding"/>
    <property type="evidence" value="ECO:0007669"/>
    <property type="project" value="UniProtKB-KW"/>
</dbReference>
<dbReference type="Gene3D" id="2.40.50.250">
    <property type="entry name" value="bipa protein"/>
    <property type="match status" value="1"/>
</dbReference>
<dbReference type="EC" id="3.6.5.-" evidence="4"/>
<dbReference type="Gene3D" id="3.30.70.240">
    <property type="match status" value="1"/>
</dbReference>
<protein>
    <recommendedName>
        <fullName evidence="4">Large ribosomal subunit assembly factor BipA</fullName>
        <ecNumber evidence="4">3.6.5.-</ecNumber>
    </recommendedName>
    <alternativeName>
        <fullName evidence="4">GTP-binding protein BipA</fullName>
    </alternativeName>
</protein>
<dbReference type="InterPro" id="IPR048876">
    <property type="entry name" value="BipA_C"/>
</dbReference>
<keyword evidence="1 4" id="KW-0547">Nucleotide-binding</keyword>
<dbReference type="GO" id="GO:0000027">
    <property type="term" value="P:ribosomal large subunit assembly"/>
    <property type="evidence" value="ECO:0007669"/>
    <property type="project" value="UniProtKB-UniRule"/>
</dbReference>
<dbReference type="Gene3D" id="3.30.70.870">
    <property type="entry name" value="Elongation Factor G (Translational Gtpase), domain 3"/>
    <property type="match status" value="1"/>
</dbReference>
<organism evidence="6 7">
    <name type="scientific">Bordetella genomosp. 2</name>
    <dbReference type="NCBI Taxonomy" id="1983456"/>
    <lineage>
        <taxon>Bacteria</taxon>
        <taxon>Pseudomonadati</taxon>
        <taxon>Pseudomonadota</taxon>
        <taxon>Betaproteobacteria</taxon>
        <taxon>Burkholderiales</taxon>
        <taxon>Alcaligenaceae</taxon>
        <taxon>Bordetella</taxon>
    </lineage>
</organism>
<dbReference type="Pfam" id="PF00009">
    <property type="entry name" value="GTP_EFTU"/>
    <property type="match status" value="1"/>
</dbReference>
<keyword evidence="2 4" id="KW-0342">GTP-binding</keyword>
<evidence type="ECO:0000313" key="7">
    <source>
        <dbReference type="Proteomes" id="UP000215633"/>
    </source>
</evidence>
<keyword evidence="4" id="KW-0820">tRNA-binding</keyword>
<dbReference type="NCBIfam" id="TIGR01394">
    <property type="entry name" value="TypA_BipA"/>
    <property type="match status" value="1"/>
</dbReference>
<dbReference type="FunFam" id="2.40.30.10:FF:000016">
    <property type="entry name" value="GTP-binding protein TypA"/>
    <property type="match status" value="1"/>
</dbReference>
<name>A0A261VS55_9BORD</name>
<dbReference type="HAMAP" id="MF_00849">
    <property type="entry name" value="BipA"/>
    <property type="match status" value="1"/>
</dbReference>
<comment type="subcellular location">
    <subcellularLocation>
        <location evidence="4">Cytoplasm</location>
    </subcellularLocation>
    <text evidence="4">Binds to ribosomes.</text>
</comment>
<dbReference type="GO" id="GO:0003924">
    <property type="term" value="F:GTPase activity"/>
    <property type="evidence" value="ECO:0007669"/>
    <property type="project" value="UniProtKB-UniRule"/>
</dbReference>
<feature type="binding site" evidence="4">
    <location>
        <begin position="15"/>
        <end position="20"/>
    </location>
    <ligand>
        <name>GTP</name>
        <dbReference type="ChEBI" id="CHEBI:37565"/>
    </ligand>
</feature>
<dbReference type="GO" id="GO:0010467">
    <property type="term" value="P:gene expression"/>
    <property type="evidence" value="ECO:0007669"/>
    <property type="project" value="UniProtKB-ARBA"/>
</dbReference>
<dbReference type="InterPro" id="IPR035651">
    <property type="entry name" value="BipA_V"/>
</dbReference>
<dbReference type="InterPro" id="IPR047041">
    <property type="entry name" value="BipA_GTP-bd_dom"/>
</dbReference>
<dbReference type="Gene3D" id="3.40.50.300">
    <property type="entry name" value="P-loop containing nucleotide triphosphate hydrolases"/>
    <property type="match status" value="1"/>
</dbReference>
<reference evidence="7" key="1">
    <citation type="submission" date="2017-05" db="EMBL/GenBank/DDBJ databases">
        <title>Complete and WGS of Bordetella genogroups.</title>
        <authorList>
            <person name="Spilker T."/>
            <person name="Lipuma J."/>
        </authorList>
    </citation>
    <scope>NUCLEOTIDE SEQUENCE [LARGE SCALE GENOMIC DNA]</scope>
    <source>
        <strain evidence="7">AU8256</strain>
    </source>
</reference>
<dbReference type="Pfam" id="PF03144">
    <property type="entry name" value="GTP_EFTU_D2"/>
    <property type="match status" value="1"/>
</dbReference>
<evidence type="ECO:0000256" key="4">
    <source>
        <dbReference type="HAMAP-Rule" id="MF_00849"/>
    </source>
</evidence>
<dbReference type="CDD" id="cd16263">
    <property type="entry name" value="BipA_III"/>
    <property type="match status" value="1"/>
</dbReference>
<dbReference type="InterPro" id="IPR000640">
    <property type="entry name" value="EFG_V-like"/>
</dbReference>
<keyword evidence="4" id="KW-0378">Hydrolase</keyword>
<dbReference type="FunFam" id="2.40.50.250:FF:000001">
    <property type="entry name" value="GTP-binding protein TypA"/>
    <property type="match status" value="1"/>
</dbReference>
<dbReference type="GO" id="GO:0005829">
    <property type="term" value="C:cytosol"/>
    <property type="evidence" value="ECO:0007669"/>
    <property type="project" value="TreeGrafter"/>
</dbReference>
<dbReference type="CDD" id="cd03691">
    <property type="entry name" value="BipA_TypA_II"/>
    <property type="match status" value="1"/>
</dbReference>
<dbReference type="Proteomes" id="UP000215633">
    <property type="component" value="Unassembled WGS sequence"/>
</dbReference>
<comment type="subunit">
    <text evidence="4">Monomer.</text>
</comment>
<feature type="domain" description="Tr-type G" evidence="5">
    <location>
        <begin position="3"/>
        <end position="199"/>
    </location>
</feature>
<dbReference type="Pfam" id="PF00679">
    <property type="entry name" value="EFG_C"/>
    <property type="match status" value="1"/>
</dbReference>
<dbReference type="InterPro" id="IPR035647">
    <property type="entry name" value="EFG_III/V"/>
</dbReference>
<dbReference type="AlphaFoldDB" id="A0A261VS55"/>
<accession>A0A261VS55</accession>
<comment type="similarity">
    <text evidence="4">Belongs to the TRAFAC class translation factor GTPase superfamily. Classic translation factor GTPase family. BipA subfamily.</text>
</comment>
<dbReference type="GO" id="GO:0005525">
    <property type="term" value="F:GTP binding"/>
    <property type="evidence" value="ECO:0007669"/>
    <property type="project" value="UniProtKB-UniRule"/>
</dbReference>
<dbReference type="InterPro" id="IPR047042">
    <property type="entry name" value="BipA_II"/>
</dbReference>
<dbReference type="RefSeq" id="WP_094807020.1">
    <property type="nucleotide sequence ID" value="NZ_NEVT01000006.1"/>
</dbReference>
<dbReference type="Pfam" id="PF21018">
    <property type="entry name" value="BipA_C"/>
    <property type="match status" value="1"/>
</dbReference>
<keyword evidence="4" id="KW-0690">Ribosome biogenesis</keyword>
<dbReference type="InterPro" id="IPR031157">
    <property type="entry name" value="G_TR_CS"/>
</dbReference>
<dbReference type="NCBIfam" id="TIGR00231">
    <property type="entry name" value="small_GTP"/>
    <property type="match status" value="1"/>
</dbReference>
<dbReference type="SUPFAM" id="SSF52540">
    <property type="entry name" value="P-loop containing nucleoside triphosphate hydrolases"/>
    <property type="match status" value="1"/>
</dbReference>
<gene>
    <name evidence="4" type="primary">bipA</name>
    <name evidence="6" type="ORF">CAL24_14375</name>
</gene>
<dbReference type="InterPro" id="IPR006298">
    <property type="entry name" value="BipA"/>
</dbReference>
<dbReference type="GO" id="GO:0043022">
    <property type="term" value="F:ribosome binding"/>
    <property type="evidence" value="ECO:0007669"/>
    <property type="project" value="UniProtKB-UniRule"/>
</dbReference>
<proteinExistence type="inferred from homology"/>
<dbReference type="InterPro" id="IPR047043">
    <property type="entry name" value="BipA_III"/>
</dbReference>
<dbReference type="GO" id="GO:0009409">
    <property type="term" value="P:response to cold"/>
    <property type="evidence" value="ECO:0007669"/>
    <property type="project" value="UniProtKB-ARBA"/>
</dbReference>
<keyword evidence="4" id="KW-0963">Cytoplasm</keyword>
<dbReference type="InterPro" id="IPR005225">
    <property type="entry name" value="Small_GTP-bd"/>
</dbReference>
<keyword evidence="7" id="KW-1185">Reference proteome</keyword>
<dbReference type="EMBL" id="NEVT01000006">
    <property type="protein sequence ID" value="OZI76332.1"/>
    <property type="molecule type" value="Genomic_DNA"/>
</dbReference>
<dbReference type="InterPro" id="IPR009000">
    <property type="entry name" value="Transl_B-barrel_sf"/>
</dbReference>
<dbReference type="PRINTS" id="PR00315">
    <property type="entry name" value="ELONGATNFCT"/>
</dbReference>
<comment type="function">
    <text evidence="4">A 50S ribosomal subunit assembly protein with GTPase activity, required for 50S subunit assembly at low temperatures, may also play a role in translation. Binds GTP and analogs. Binds the 70S ribosome between the 30S and 50S subunits, in a similar position as ribosome-bound EF-G; it contacts a number of ribosomal proteins, both rRNAs and the A-site tRNA.</text>
</comment>
<evidence type="ECO:0000256" key="1">
    <source>
        <dbReference type="ARBA" id="ARBA00022741"/>
    </source>
</evidence>
<comment type="caution">
    <text evidence="6">The sequence shown here is derived from an EMBL/GenBank/DDBJ whole genome shotgun (WGS) entry which is preliminary data.</text>
</comment>
<dbReference type="InterPro" id="IPR000795">
    <property type="entry name" value="T_Tr_GTP-bd_dom"/>
</dbReference>
<dbReference type="InterPro" id="IPR042116">
    <property type="entry name" value="TypA/BipA_C"/>
</dbReference>
<dbReference type="Gene3D" id="2.40.30.10">
    <property type="entry name" value="Translation factors"/>
    <property type="match status" value="1"/>
</dbReference>
<comment type="catalytic activity">
    <reaction evidence="3 4">
        <text>GTP + H2O = GDP + phosphate + H(+)</text>
        <dbReference type="Rhea" id="RHEA:19669"/>
        <dbReference type="ChEBI" id="CHEBI:15377"/>
        <dbReference type="ChEBI" id="CHEBI:15378"/>
        <dbReference type="ChEBI" id="CHEBI:37565"/>
        <dbReference type="ChEBI" id="CHEBI:43474"/>
        <dbReference type="ChEBI" id="CHEBI:58189"/>
    </reaction>
</comment>
<dbReference type="FunFam" id="3.30.70.240:FF:000002">
    <property type="entry name" value="GTP-binding protein TypA"/>
    <property type="match status" value="1"/>
</dbReference>
<dbReference type="PROSITE" id="PS51722">
    <property type="entry name" value="G_TR_2"/>
    <property type="match status" value="1"/>
</dbReference>
<dbReference type="PANTHER" id="PTHR42908:SF8">
    <property type="entry name" value="TR-TYPE G DOMAIN-CONTAINING PROTEIN"/>
    <property type="match status" value="1"/>
</dbReference>
<dbReference type="CDD" id="cd01891">
    <property type="entry name" value="TypA_BipA"/>
    <property type="match status" value="1"/>
</dbReference>
<keyword evidence="4" id="KW-0699">rRNA-binding</keyword>
<dbReference type="FunFam" id="3.30.70.870:FF:000003">
    <property type="entry name" value="GTP-binding protein TypA"/>
    <property type="match status" value="1"/>
</dbReference>
<feature type="binding site" evidence="4">
    <location>
        <begin position="128"/>
        <end position="131"/>
    </location>
    <ligand>
        <name>GTP</name>
        <dbReference type="ChEBI" id="CHEBI:37565"/>
    </ligand>
</feature>
<dbReference type="CDD" id="cd03710">
    <property type="entry name" value="BipA_TypA_C"/>
    <property type="match status" value="1"/>
</dbReference>
<dbReference type="GO" id="GO:1990904">
    <property type="term" value="C:ribonucleoprotein complex"/>
    <property type="evidence" value="ECO:0007669"/>
    <property type="project" value="TreeGrafter"/>
</dbReference>
<sequence length="607" mass="67597">MTRALRNVAIIAHVDHGKTTLVDQLLRQSGTFRENQAVTERVMDSNDLEKERGITILAKNCAVEYQGTHINIVDTPGHADFGGEVERVLSMVDGVLLLVDAVEGPMPQTIFVTRKALALGLKPIVVVNKIDRPGARPDYVINATFDLFDKLGATEEQLDFPVIYASGLSGYAGLTPDVRDGDMRPLFEAILQHVPQRDDDPNGPLQMQIISLDYNSYVGKIGVGRINRGRMRPGMEVTYQFGPDGASGKGRINQVLKFKGLERELVDEAEAGDIVLINGIEEIGIGCTVMDPAQPEPLPMLRIDEPTLTMNFMVNTSPLAGREGKFVTSRQLRDRLDRELKSNVALRVRDTGDDTVFEVSGRGELHLTILLETMRREGYELAVSRPRVVFKEIDGVRCEPFEALTIDVEDAHQGGVMEELGRRKGDLQDMQPDGRGRTRLEYLIPARGLIGFQNEFLTLTRGTGLMSHIFHEYAPVREGAIGERRNGVLISQDNGEAVAYALWKLQDRGRMFVSPGEALYEGMIIGIHSRDNDLVVNPIKGKQLTNIRASGTDEAVRLVPPIQLTLEYAVEFIDDDELVEITPKSIRLRKRHLQEHERRRAARENAA</sequence>
<evidence type="ECO:0000313" key="6">
    <source>
        <dbReference type="EMBL" id="OZI76332.1"/>
    </source>
</evidence>
<dbReference type="PANTHER" id="PTHR42908">
    <property type="entry name" value="TRANSLATION ELONGATION FACTOR-RELATED"/>
    <property type="match status" value="1"/>
</dbReference>
<keyword evidence="4" id="KW-0694">RNA-binding</keyword>
<dbReference type="InterPro" id="IPR004161">
    <property type="entry name" value="EFTu-like_2"/>
</dbReference>
<dbReference type="FunFam" id="3.40.50.300:FF:000055">
    <property type="entry name" value="GTP-binding protein TypA"/>
    <property type="match status" value="1"/>
</dbReference>
<evidence type="ECO:0000259" key="5">
    <source>
        <dbReference type="PROSITE" id="PS51722"/>
    </source>
</evidence>